<evidence type="ECO:0000256" key="1">
    <source>
        <dbReference type="SAM" id="MobiDB-lite"/>
    </source>
</evidence>
<reference evidence="2" key="1">
    <citation type="journal article" date="2022" name="Int. J. Mol. Sci.">
        <title>Draft Genome of Tanacetum Coccineum: Genomic Comparison of Closely Related Tanacetum-Family Plants.</title>
        <authorList>
            <person name="Yamashiro T."/>
            <person name="Shiraishi A."/>
            <person name="Nakayama K."/>
            <person name="Satake H."/>
        </authorList>
    </citation>
    <scope>NUCLEOTIDE SEQUENCE</scope>
</reference>
<organism evidence="2 3">
    <name type="scientific">Tanacetum coccineum</name>
    <dbReference type="NCBI Taxonomy" id="301880"/>
    <lineage>
        <taxon>Eukaryota</taxon>
        <taxon>Viridiplantae</taxon>
        <taxon>Streptophyta</taxon>
        <taxon>Embryophyta</taxon>
        <taxon>Tracheophyta</taxon>
        <taxon>Spermatophyta</taxon>
        <taxon>Magnoliopsida</taxon>
        <taxon>eudicotyledons</taxon>
        <taxon>Gunneridae</taxon>
        <taxon>Pentapetalae</taxon>
        <taxon>asterids</taxon>
        <taxon>campanulids</taxon>
        <taxon>Asterales</taxon>
        <taxon>Asteraceae</taxon>
        <taxon>Asteroideae</taxon>
        <taxon>Anthemideae</taxon>
        <taxon>Anthemidinae</taxon>
        <taxon>Tanacetum</taxon>
    </lineage>
</organism>
<dbReference type="EMBL" id="BQNB010018108">
    <property type="protein sequence ID" value="GJT70764.1"/>
    <property type="molecule type" value="Genomic_DNA"/>
</dbReference>
<dbReference type="Proteomes" id="UP001151760">
    <property type="component" value="Unassembled WGS sequence"/>
</dbReference>
<gene>
    <name evidence="2" type="ORF">Tco_1030050</name>
</gene>
<name>A0ABQ5G596_9ASTR</name>
<accession>A0ABQ5G596</accession>
<protein>
    <submittedName>
        <fullName evidence="2">Uncharacterized protein</fullName>
    </submittedName>
</protein>
<reference evidence="2" key="2">
    <citation type="submission" date="2022-01" db="EMBL/GenBank/DDBJ databases">
        <authorList>
            <person name="Yamashiro T."/>
            <person name="Shiraishi A."/>
            <person name="Satake H."/>
            <person name="Nakayama K."/>
        </authorList>
    </citation>
    <scope>NUCLEOTIDE SEQUENCE</scope>
</reference>
<keyword evidence="3" id="KW-1185">Reference proteome</keyword>
<evidence type="ECO:0000313" key="2">
    <source>
        <dbReference type="EMBL" id="GJT70764.1"/>
    </source>
</evidence>
<sequence length="441" mass="50841">MDDPNITMEEYIRLEKEKAQRHGRTFNWQTATFEKVKNYDDEDGCFIDFETEFPAIVFDNTLTSNTPLPSEPTVCPPNENKIDFRISLDESDDEDYTVIFDENSFSYKIIYVNDLKTDSGNDNGKNNMPSSPKPTVDYFDDLDFFKDFKNEFPAIVYNDAQTSKPDLLTKLILNPQHINEFDLNDETSLSEHDEEEQNVLYSNDLFPFNIIHPDDLKSEKDKDDNDIDITPLPHRDLRHPWLRYYVDGYDEGIVHSYEKRLKMIWSRPVNRLGGIRRRMSWRRFILALGLHTEQEMAEAGFEVYWDGSDRLIPDKGDLRDYWIKISSNIDFLGPAPSYVLIRDPVRRLCHRMIAYNISGWGQAPEKYLFRQAEERKSGARLSRGHFIGRLAMHFGLGPERQQVAAAGLAADEGAQEIPVLAQAPSPPPPAPLAVGTMSIED</sequence>
<evidence type="ECO:0000313" key="3">
    <source>
        <dbReference type="Proteomes" id="UP001151760"/>
    </source>
</evidence>
<comment type="caution">
    <text evidence="2">The sequence shown here is derived from an EMBL/GenBank/DDBJ whole genome shotgun (WGS) entry which is preliminary data.</text>
</comment>
<proteinExistence type="predicted"/>
<feature type="region of interest" description="Disordered" evidence="1">
    <location>
        <begin position="422"/>
        <end position="441"/>
    </location>
</feature>